<dbReference type="EMBL" id="JAJSOW010000003">
    <property type="protein sequence ID" value="KAI9196753.1"/>
    <property type="molecule type" value="Genomic_DNA"/>
</dbReference>
<sequence>MVMMRIEYPLFLFFLMIMTLVCHCHSSFGLLFSRGLELTVLPMDVNKCIERCWKVEEEFSGLIACAARCYSGQSEDGVSRGGGESERDEEEEQEKEREEKHTKEEAEKEREEKHKKQEEEKEEEEEEREEKHRQEEAEKEEEEEEEEKTNTEKKKKRVKKKRKREKKNTDKKKQRRREKRNTNKKKKRAKNRGKREKKNTDKKIKLRMMKVNRDHGGPLKIMVPKAEGACEKATIGGGCPDVKQCEEICFPCYRGIGIVRAYCIAPGGDIPYAQCICTFLHGAPCEPPAPPRCPALWPPPSHLALNKTLLL</sequence>
<feature type="region of interest" description="Disordered" evidence="1">
    <location>
        <begin position="73"/>
        <end position="203"/>
    </location>
</feature>
<comment type="caution">
    <text evidence="2">The sequence shown here is derived from an EMBL/GenBank/DDBJ whole genome shotgun (WGS) entry which is preliminary data.</text>
</comment>
<evidence type="ECO:0000256" key="1">
    <source>
        <dbReference type="SAM" id="MobiDB-lite"/>
    </source>
</evidence>
<evidence type="ECO:0000313" key="2">
    <source>
        <dbReference type="EMBL" id="KAI9196753.1"/>
    </source>
</evidence>
<protein>
    <submittedName>
        <fullName evidence="2">Uncharacterized protein</fullName>
    </submittedName>
</protein>
<organism evidence="2 3">
    <name type="scientific">Acer negundo</name>
    <name type="common">Box elder</name>
    <dbReference type="NCBI Taxonomy" id="4023"/>
    <lineage>
        <taxon>Eukaryota</taxon>
        <taxon>Viridiplantae</taxon>
        <taxon>Streptophyta</taxon>
        <taxon>Embryophyta</taxon>
        <taxon>Tracheophyta</taxon>
        <taxon>Spermatophyta</taxon>
        <taxon>Magnoliopsida</taxon>
        <taxon>eudicotyledons</taxon>
        <taxon>Gunneridae</taxon>
        <taxon>Pentapetalae</taxon>
        <taxon>rosids</taxon>
        <taxon>malvids</taxon>
        <taxon>Sapindales</taxon>
        <taxon>Sapindaceae</taxon>
        <taxon>Hippocastanoideae</taxon>
        <taxon>Acereae</taxon>
        <taxon>Acer</taxon>
    </lineage>
</organism>
<feature type="compositionally biased region" description="Basic residues" evidence="1">
    <location>
        <begin position="153"/>
        <end position="197"/>
    </location>
</feature>
<gene>
    <name evidence="2" type="ORF">LWI28_026729</name>
</gene>
<dbReference type="Proteomes" id="UP001064489">
    <property type="component" value="Chromosome 1"/>
</dbReference>
<feature type="compositionally biased region" description="Acidic residues" evidence="1">
    <location>
        <begin position="137"/>
        <end position="147"/>
    </location>
</feature>
<reference evidence="2" key="1">
    <citation type="journal article" date="2022" name="Plant J.">
        <title>Strategies of tolerance reflected in two North American maple genomes.</title>
        <authorList>
            <person name="McEvoy S.L."/>
            <person name="Sezen U.U."/>
            <person name="Trouern-Trend A."/>
            <person name="McMahon S.M."/>
            <person name="Schaberg P.G."/>
            <person name="Yang J."/>
            <person name="Wegrzyn J.L."/>
            <person name="Swenson N.G."/>
        </authorList>
    </citation>
    <scope>NUCLEOTIDE SEQUENCE</scope>
    <source>
        <strain evidence="2">91603</strain>
    </source>
</reference>
<dbReference type="AlphaFoldDB" id="A0AAD5P3A5"/>
<proteinExistence type="predicted"/>
<keyword evidence="3" id="KW-1185">Reference proteome</keyword>
<accession>A0AAD5P3A5</accession>
<reference evidence="2" key="2">
    <citation type="submission" date="2023-02" db="EMBL/GenBank/DDBJ databases">
        <authorList>
            <person name="Swenson N.G."/>
            <person name="Wegrzyn J.L."/>
            <person name="Mcevoy S.L."/>
        </authorList>
    </citation>
    <scope>NUCLEOTIDE SEQUENCE</scope>
    <source>
        <strain evidence="2">91603</strain>
        <tissue evidence="2">Leaf</tissue>
    </source>
</reference>
<name>A0AAD5P3A5_ACENE</name>
<evidence type="ECO:0000313" key="3">
    <source>
        <dbReference type="Proteomes" id="UP001064489"/>
    </source>
</evidence>
<feature type="compositionally biased region" description="Basic and acidic residues" evidence="1">
    <location>
        <begin position="94"/>
        <end position="119"/>
    </location>
</feature>